<proteinExistence type="inferred from homology"/>
<organism evidence="9 10">
    <name type="scientific">Chitinophaga defluvii</name>
    <dbReference type="NCBI Taxonomy" id="3163343"/>
    <lineage>
        <taxon>Bacteria</taxon>
        <taxon>Pseudomonadati</taxon>
        <taxon>Bacteroidota</taxon>
        <taxon>Chitinophagia</taxon>
        <taxon>Chitinophagales</taxon>
        <taxon>Chitinophagaceae</taxon>
        <taxon>Chitinophaga</taxon>
    </lineage>
</organism>
<evidence type="ECO:0000256" key="3">
    <source>
        <dbReference type="ARBA" id="ARBA00023110"/>
    </source>
</evidence>
<feature type="signal peptide" evidence="7">
    <location>
        <begin position="1"/>
        <end position="20"/>
    </location>
</feature>
<keyword evidence="4 5" id="KW-0413">Isomerase</keyword>
<comment type="similarity">
    <text evidence="2 6">Belongs to the FKBP-type PPIase family.</text>
</comment>
<evidence type="ECO:0000256" key="7">
    <source>
        <dbReference type="SAM" id="SignalP"/>
    </source>
</evidence>
<evidence type="ECO:0000256" key="4">
    <source>
        <dbReference type="ARBA" id="ARBA00023235"/>
    </source>
</evidence>
<dbReference type="NCBIfam" id="NF008602">
    <property type="entry name" value="PRK11570.1"/>
    <property type="match status" value="1"/>
</dbReference>
<dbReference type="PROSITE" id="PS50059">
    <property type="entry name" value="FKBP_PPIASE"/>
    <property type="match status" value="1"/>
</dbReference>
<dbReference type="Gene3D" id="3.10.50.40">
    <property type="match status" value="1"/>
</dbReference>
<evidence type="ECO:0000313" key="9">
    <source>
        <dbReference type="EMBL" id="MET7000918.1"/>
    </source>
</evidence>
<evidence type="ECO:0000256" key="5">
    <source>
        <dbReference type="PROSITE-ProRule" id="PRU00277"/>
    </source>
</evidence>
<dbReference type="Proteomes" id="UP001549749">
    <property type="component" value="Unassembled WGS sequence"/>
</dbReference>
<dbReference type="InterPro" id="IPR036944">
    <property type="entry name" value="PPIase_FKBP_N_sf"/>
</dbReference>
<accession>A0ABV2TD12</accession>
<comment type="caution">
    <text evidence="9">The sequence shown here is derived from an EMBL/GenBank/DDBJ whole genome shotgun (WGS) entry which is preliminary data.</text>
</comment>
<gene>
    <name evidence="9" type="ORF">ABR189_26275</name>
</gene>
<dbReference type="InterPro" id="IPR000774">
    <property type="entry name" value="PPIase_FKBP_N"/>
</dbReference>
<dbReference type="PANTHER" id="PTHR43811">
    <property type="entry name" value="FKBP-TYPE PEPTIDYL-PROLYL CIS-TRANS ISOMERASE FKPA"/>
    <property type="match status" value="1"/>
</dbReference>
<dbReference type="InterPro" id="IPR046357">
    <property type="entry name" value="PPIase_dom_sf"/>
</dbReference>
<protein>
    <recommendedName>
        <fullName evidence="6">Peptidyl-prolyl cis-trans isomerase</fullName>
        <ecNumber evidence="6">5.2.1.8</ecNumber>
    </recommendedName>
</protein>
<dbReference type="Pfam" id="PF00254">
    <property type="entry name" value="FKBP_C"/>
    <property type="match status" value="1"/>
</dbReference>
<evidence type="ECO:0000256" key="1">
    <source>
        <dbReference type="ARBA" id="ARBA00000971"/>
    </source>
</evidence>
<keyword evidence="3 5" id="KW-0697">Rotamase</keyword>
<dbReference type="Pfam" id="PF01346">
    <property type="entry name" value="FKBP_N"/>
    <property type="match status" value="1"/>
</dbReference>
<sequence length="241" mass="25909">MIKKYLFLGALAVFSLQGYSQTAAKPKAKPAAKPAATATKQLLKTSIDSVSYGIGQDIANNLKAQGMENINTAVLAKAIQDVLKNNPPLLTKEQSNMSISNYLQQLKTEKATKNKAEGEKFLAENKAKAGVVTLASGLQYQVIKEGTGAKPTINDKVKTHYHGMLIDGTVFDSSVERGEPISFPVSGVIKGWTEALQLMPVGSKWRLFIPADLAYGDRQAGAKIGPGSTLIFDVELLDIEK</sequence>
<dbReference type="EMBL" id="JBEXAC010000002">
    <property type="protein sequence ID" value="MET7000918.1"/>
    <property type="molecule type" value="Genomic_DNA"/>
</dbReference>
<evidence type="ECO:0000256" key="2">
    <source>
        <dbReference type="ARBA" id="ARBA00006577"/>
    </source>
</evidence>
<comment type="catalytic activity">
    <reaction evidence="1 5 6">
        <text>[protein]-peptidylproline (omega=180) = [protein]-peptidylproline (omega=0)</text>
        <dbReference type="Rhea" id="RHEA:16237"/>
        <dbReference type="Rhea" id="RHEA-COMP:10747"/>
        <dbReference type="Rhea" id="RHEA-COMP:10748"/>
        <dbReference type="ChEBI" id="CHEBI:83833"/>
        <dbReference type="ChEBI" id="CHEBI:83834"/>
        <dbReference type="EC" id="5.2.1.8"/>
    </reaction>
</comment>
<evidence type="ECO:0000256" key="6">
    <source>
        <dbReference type="RuleBase" id="RU003915"/>
    </source>
</evidence>
<feature type="domain" description="PPIase FKBP-type" evidence="8">
    <location>
        <begin position="154"/>
        <end position="240"/>
    </location>
</feature>
<dbReference type="PANTHER" id="PTHR43811:SF19">
    <property type="entry name" value="39 KDA FK506-BINDING NUCLEAR PROTEIN"/>
    <property type="match status" value="1"/>
</dbReference>
<dbReference type="RefSeq" id="WP_354663471.1">
    <property type="nucleotide sequence ID" value="NZ_JBEXAC010000002.1"/>
</dbReference>
<keyword evidence="10" id="KW-1185">Reference proteome</keyword>
<dbReference type="EC" id="5.2.1.8" evidence="6"/>
<dbReference type="InterPro" id="IPR001179">
    <property type="entry name" value="PPIase_FKBP_dom"/>
</dbReference>
<dbReference type="SUPFAM" id="SSF54534">
    <property type="entry name" value="FKBP-like"/>
    <property type="match status" value="1"/>
</dbReference>
<dbReference type="Gene3D" id="1.10.287.460">
    <property type="entry name" value="Peptidyl-prolyl cis-trans isomerase, FKBP-type, N-terminal domain"/>
    <property type="match status" value="1"/>
</dbReference>
<dbReference type="GO" id="GO:0003755">
    <property type="term" value="F:peptidyl-prolyl cis-trans isomerase activity"/>
    <property type="evidence" value="ECO:0007669"/>
    <property type="project" value="UniProtKB-EC"/>
</dbReference>
<name>A0ABV2TD12_9BACT</name>
<feature type="chain" id="PRO_5045493420" description="Peptidyl-prolyl cis-trans isomerase" evidence="7">
    <location>
        <begin position="21"/>
        <end position="241"/>
    </location>
</feature>
<reference evidence="9 10" key="1">
    <citation type="submission" date="2024-06" db="EMBL/GenBank/DDBJ databases">
        <title>Chitinophaga defluvii sp. nov., isolated from municipal sewage.</title>
        <authorList>
            <person name="Zhang L."/>
        </authorList>
    </citation>
    <scope>NUCLEOTIDE SEQUENCE [LARGE SCALE GENOMIC DNA]</scope>
    <source>
        <strain evidence="9 10">H8</strain>
    </source>
</reference>
<keyword evidence="7" id="KW-0732">Signal</keyword>
<evidence type="ECO:0000313" key="10">
    <source>
        <dbReference type="Proteomes" id="UP001549749"/>
    </source>
</evidence>
<evidence type="ECO:0000259" key="8">
    <source>
        <dbReference type="PROSITE" id="PS50059"/>
    </source>
</evidence>